<dbReference type="RefSeq" id="WP_052219062.1">
    <property type="nucleotide sequence ID" value="NZ_LGTE01000035.1"/>
</dbReference>
<accession>A0A0L6VYV0</accession>
<evidence type="ECO:0000313" key="3">
    <source>
        <dbReference type="Proteomes" id="UP000037175"/>
    </source>
</evidence>
<gene>
    <name evidence="2" type="ORF">Tfer_3127</name>
</gene>
<reference evidence="3" key="1">
    <citation type="submission" date="2015-07" db="EMBL/GenBank/DDBJ databases">
        <title>Complete Genome of Thermincola ferriacetica strain Z-0001T.</title>
        <authorList>
            <person name="Lusk B."/>
            <person name="Badalamenti J.P."/>
            <person name="Parameswaran P."/>
            <person name="Bond D.R."/>
            <person name="Torres C.I."/>
        </authorList>
    </citation>
    <scope>NUCLEOTIDE SEQUENCE [LARGE SCALE GENOMIC DNA]</scope>
    <source>
        <strain evidence="3">Z-0001</strain>
    </source>
</reference>
<dbReference type="Proteomes" id="UP000037175">
    <property type="component" value="Unassembled WGS sequence"/>
</dbReference>
<name>A0A0L6VYV0_9FIRM</name>
<proteinExistence type="predicted"/>
<dbReference type="AlphaFoldDB" id="A0A0L6VYV0"/>
<keyword evidence="3" id="KW-1185">Reference proteome</keyword>
<organism evidence="2 3">
    <name type="scientific">Thermincola ferriacetica</name>
    <dbReference type="NCBI Taxonomy" id="281456"/>
    <lineage>
        <taxon>Bacteria</taxon>
        <taxon>Bacillati</taxon>
        <taxon>Bacillota</taxon>
        <taxon>Clostridia</taxon>
        <taxon>Eubacteriales</taxon>
        <taxon>Thermincolaceae</taxon>
        <taxon>Thermincola</taxon>
    </lineage>
</organism>
<sequence length="191" mass="21886">MDALLLIIFLAFVFFKVLGKMPEIKDKLPKDWEPKNWGPEGWPHGPKRWPEMSENWGFPWEEQDPYEEETDTEVGRTENQQASGQSDGREREVPIRQMTKYIDQKSELEARSQMISKDAAGGTESRMMYQEGPPPDEHIFPAAQQAARQDTEGYPLLNSQALLNGIILSEVLQVPKSKRGPQRKGLYVVKN</sequence>
<protein>
    <submittedName>
        <fullName evidence="2">Uncharacterized protein</fullName>
    </submittedName>
</protein>
<comment type="caution">
    <text evidence="2">The sequence shown here is derived from an EMBL/GenBank/DDBJ whole genome shotgun (WGS) entry which is preliminary data.</text>
</comment>
<feature type="compositionally biased region" description="Polar residues" evidence="1">
    <location>
        <begin position="77"/>
        <end position="86"/>
    </location>
</feature>
<feature type="region of interest" description="Disordered" evidence="1">
    <location>
        <begin position="64"/>
        <end position="95"/>
    </location>
</feature>
<evidence type="ECO:0000313" key="2">
    <source>
        <dbReference type="EMBL" id="KNZ68343.1"/>
    </source>
</evidence>
<evidence type="ECO:0000256" key="1">
    <source>
        <dbReference type="SAM" id="MobiDB-lite"/>
    </source>
</evidence>
<dbReference type="EMBL" id="LGTE01000035">
    <property type="protein sequence ID" value="KNZ68343.1"/>
    <property type="molecule type" value="Genomic_DNA"/>
</dbReference>